<dbReference type="InterPro" id="IPR007863">
    <property type="entry name" value="Peptidase_M16_C"/>
</dbReference>
<keyword evidence="18" id="KW-1185">Reference proteome</keyword>
<reference evidence="17 18" key="1">
    <citation type="submission" date="2015-07" db="EMBL/GenBank/DDBJ databases">
        <title>The genome of Dufourea novaeangliae.</title>
        <authorList>
            <person name="Pan H."/>
            <person name="Kapheim K."/>
        </authorList>
    </citation>
    <scope>NUCLEOTIDE SEQUENCE [LARGE SCALE GENOMIC DNA]</scope>
    <source>
        <strain evidence="17">0120121106</strain>
        <tissue evidence="17">Whole body</tissue>
    </source>
</reference>
<dbReference type="InterPro" id="IPR054734">
    <property type="entry name" value="PqqF-like_C_4"/>
</dbReference>
<comment type="similarity">
    <text evidence="1 12">Belongs to the peptidase M16 family.</text>
</comment>
<evidence type="ECO:0000313" key="18">
    <source>
        <dbReference type="Proteomes" id="UP000076502"/>
    </source>
</evidence>
<keyword evidence="4" id="KW-0378">Hydrolase</keyword>
<evidence type="ECO:0000256" key="4">
    <source>
        <dbReference type="ARBA" id="ARBA00022801"/>
    </source>
</evidence>
<organism evidence="17 18">
    <name type="scientific">Dufourea novaeangliae</name>
    <name type="common">Sweat bee</name>
    <dbReference type="NCBI Taxonomy" id="178035"/>
    <lineage>
        <taxon>Eukaryota</taxon>
        <taxon>Metazoa</taxon>
        <taxon>Ecdysozoa</taxon>
        <taxon>Arthropoda</taxon>
        <taxon>Hexapoda</taxon>
        <taxon>Insecta</taxon>
        <taxon>Pterygota</taxon>
        <taxon>Neoptera</taxon>
        <taxon>Endopterygota</taxon>
        <taxon>Hymenoptera</taxon>
        <taxon>Apocrita</taxon>
        <taxon>Aculeata</taxon>
        <taxon>Apoidea</taxon>
        <taxon>Anthophila</taxon>
        <taxon>Halictidae</taxon>
        <taxon>Rophitinae</taxon>
        <taxon>Dufourea</taxon>
    </lineage>
</organism>
<dbReference type="SUPFAM" id="SSF63411">
    <property type="entry name" value="LuxS/MPP-like metallohydrolase"/>
    <property type="match status" value="4"/>
</dbReference>
<evidence type="ECO:0000256" key="2">
    <source>
        <dbReference type="ARBA" id="ARBA00022670"/>
    </source>
</evidence>
<feature type="domain" description="Peptidase M16 C-terminal" evidence="14">
    <location>
        <begin position="198"/>
        <end position="376"/>
    </location>
</feature>
<dbReference type="GO" id="GO:0005739">
    <property type="term" value="C:mitochondrion"/>
    <property type="evidence" value="ECO:0007669"/>
    <property type="project" value="TreeGrafter"/>
</dbReference>
<dbReference type="InterPro" id="IPR050626">
    <property type="entry name" value="Peptidase_M16"/>
</dbReference>
<dbReference type="Pfam" id="PF22456">
    <property type="entry name" value="PqqF-like_C_4"/>
    <property type="match status" value="1"/>
</dbReference>
<dbReference type="GO" id="GO:0005829">
    <property type="term" value="C:cytosol"/>
    <property type="evidence" value="ECO:0007669"/>
    <property type="project" value="TreeGrafter"/>
</dbReference>
<sequence>MLLHDYIEKRYDNITKSPNDKREYRGLLLTNKMKILLISDETTDKSAAALDVNIGFFSDPYDLPGLAHFCEHMLFLGTKKYPKENEYNMYLSQNGGSSNATTYFDHTTYFFNVHPEKLEGALDRFSQFFIAPLFTEALTELELNAINSEHEKNKANDTWRIDQLEKSSANPNHPFSKFGTGNRETLDVIPKQKNINVREKLFQFHQNFYSANIMALCVLGKESLDELEKITVELFSQIRNKKVEVPVWSKHPFNEEHFQHKWYIVPIKDTRSLNITFGIPDTRAYYKSAPSYYISYLLGHEGKGSLLSSLKAKGWCNSLVSGKRAAAKGFNFFNVLVDLTEEGIQHVDDIILLTFQYINMLKTHGPIQWIYNEYRDIADMNFKFKEKSSAYQYVVGLIHTIQEYPMEEVLVAGHLFPTWQPDLINWIMEYLVPTKVRILVIGKLFESITDESEKWYGTKFKKEKISQDIIDIWLNAGYCSDFKLPLKNEFIPKKFDIKQAENITKFPTIIEDTPLLRLWFKQDDEFLVPKATISLQFVSPLAYIDPLSYNLTYMYVQLLHDALNEYAYAADIAGIKWEVSSSKYGITVGISGYDDKQQILLERILDKMLNFEVDPKRFDILKENCIRDLKNFETEQPYQHAVHYLAVLLSEQVWMKDELLRATSQLTVERTQQFIPQFLSKVHMECLIHGNITLSEAIETANFIESKLKNAIPQIIPLLPRQLILYREIRLEDGCHFLFEVQNKLHSSSCTQVYYQIGLQSTESNMLLELLVQLISEPCFSTLRTKEQLGYIVFSGVRRGNGAQGFRIIVQSDRHPKYVEQRIDTFLKSMLEYISEMSDEEFKRHKEALSVLRLEKPKMLTTLSAVFWHEILNQQYNFDRTNIEVAHLKTIKQEEIVQFYKNVLQRNIQHKLSVHVIPMVTNEESMKKDADENIEFSDATDTTEYRKIDDITAFKINQPLHQLLKPFTNVPRKGGHASKL</sequence>
<dbReference type="GO" id="GO:0046872">
    <property type="term" value="F:metal ion binding"/>
    <property type="evidence" value="ECO:0007669"/>
    <property type="project" value="UniProtKB-KW"/>
</dbReference>
<feature type="domain" description="Peptidase M16 middle/third" evidence="15">
    <location>
        <begin position="382"/>
        <end position="662"/>
    </location>
</feature>
<dbReference type="PANTHER" id="PTHR43690:SF18">
    <property type="entry name" value="INSULIN-DEGRADING ENZYME-RELATED"/>
    <property type="match status" value="1"/>
</dbReference>
<feature type="domain" description="Peptidase M16 N-terminal" evidence="13">
    <location>
        <begin position="35"/>
        <end position="171"/>
    </location>
</feature>
<evidence type="ECO:0000256" key="7">
    <source>
        <dbReference type="ARBA" id="ARBA00052248"/>
    </source>
</evidence>
<dbReference type="FunFam" id="3.30.830.10:FF:000003">
    <property type="entry name" value="Insulin-degrading enzyme"/>
    <property type="match status" value="1"/>
</dbReference>
<dbReference type="Pfam" id="PF00675">
    <property type="entry name" value="Peptidase_M16"/>
    <property type="match status" value="1"/>
</dbReference>
<evidence type="ECO:0000259" key="16">
    <source>
        <dbReference type="Pfam" id="PF22456"/>
    </source>
</evidence>
<evidence type="ECO:0000256" key="10">
    <source>
        <dbReference type="ARBA" id="ARBA00074992"/>
    </source>
</evidence>
<protein>
    <recommendedName>
        <fullName evidence="9">Insulin-degrading enzyme</fullName>
        <ecNumber evidence="8">3.4.24.56</ecNumber>
    </recommendedName>
    <alternativeName>
        <fullName evidence="11">Insulin protease</fullName>
    </alternativeName>
    <alternativeName>
        <fullName evidence="10">Insulysin</fullName>
    </alternativeName>
</protein>
<feature type="domain" description="Coenzyme PQQ synthesis protein F-like C-terminal lobe" evidence="16">
    <location>
        <begin position="770"/>
        <end position="868"/>
    </location>
</feature>
<dbReference type="GO" id="GO:0004222">
    <property type="term" value="F:metalloendopeptidase activity"/>
    <property type="evidence" value="ECO:0007669"/>
    <property type="project" value="UniProtKB-EC"/>
</dbReference>
<dbReference type="STRING" id="178035.A0A154PF18"/>
<keyword evidence="2" id="KW-0645">Protease</keyword>
<proteinExistence type="inferred from homology"/>
<evidence type="ECO:0000256" key="3">
    <source>
        <dbReference type="ARBA" id="ARBA00022723"/>
    </source>
</evidence>
<dbReference type="FunFam" id="3.30.830.10:FF:000004">
    <property type="entry name" value="Putative insulin-degrading enzyme"/>
    <property type="match status" value="1"/>
</dbReference>
<evidence type="ECO:0000259" key="14">
    <source>
        <dbReference type="Pfam" id="PF05193"/>
    </source>
</evidence>
<evidence type="ECO:0000259" key="15">
    <source>
        <dbReference type="Pfam" id="PF16187"/>
    </source>
</evidence>
<evidence type="ECO:0000256" key="9">
    <source>
        <dbReference type="ARBA" id="ARBA00070422"/>
    </source>
</evidence>
<evidence type="ECO:0000256" key="1">
    <source>
        <dbReference type="ARBA" id="ARBA00007261"/>
    </source>
</evidence>
<dbReference type="AlphaFoldDB" id="A0A154PF18"/>
<dbReference type="InterPro" id="IPR011249">
    <property type="entry name" value="Metalloenz_LuxS/M16"/>
</dbReference>
<dbReference type="Pfam" id="PF16187">
    <property type="entry name" value="Peptidase_M16_M"/>
    <property type="match status" value="1"/>
</dbReference>
<keyword evidence="3" id="KW-0479">Metal-binding</keyword>
<evidence type="ECO:0000259" key="13">
    <source>
        <dbReference type="Pfam" id="PF00675"/>
    </source>
</evidence>
<dbReference type="OrthoDB" id="952271at2759"/>
<evidence type="ECO:0000313" key="17">
    <source>
        <dbReference type="EMBL" id="KZC10034.1"/>
    </source>
</evidence>
<evidence type="ECO:0000256" key="5">
    <source>
        <dbReference type="ARBA" id="ARBA00022833"/>
    </source>
</evidence>
<dbReference type="EMBL" id="KQ434885">
    <property type="protein sequence ID" value="KZC10034.1"/>
    <property type="molecule type" value="Genomic_DNA"/>
</dbReference>
<dbReference type="EC" id="3.4.24.56" evidence="8"/>
<keyword evidence="5" id="KW-0862">Zinc</keyword>
<dbReference type="InterPro" id="IPR011765">
    <property type="entry name" value="Pept_M16_N"/>
</dbReference>
<dbReference type="Gene3D" id="3.30.830.10">
    <property type="entry name" value="Metalloenzyme, LuxS/M16 peptidase-like"/>
    <property type="match status" value="4"/>
</dbReference>
<dbReference type="GO" id="GO:0043171">
    <property type="term" value="P:peptide catabolic process"/>
    <property type="evidence" value="ECO:0007669"/>
    <property type="project" value="TreeGrafter"/>
</dbReference>
<evidence type="ECO:0000256" key="6">
    <source>
        <dbReference type="ARBA" id="ARBA00023049"/>
    </source>
</evidence>
<evidence type="ECO:0000256" key="8">
    <source>
        <dbReference type="ARBA" id="ARBA00066874"/>
    </source>
</evidence>
<dbReference type="Pfam" id="PF05193">
    <property type="entry name" value="Peptidase_M16_C"/>
    <property type="match status" value="1"/>
</dbReference>
<name>A0A154PF18_DUFNO</name>
<dbReference type="InterPro" id="IPR032632">
    <property type="entry name" value="Peptidase_M16_M"/>
</dbReference>
<accession>A0A154PF18</accession>
<dbReference type="GO" id="GO:0051603">
    <property type="term" value="P:proteolysis involved in protein catabolic process"/>
    <property type="evidence" value="ECO:0007669"/>
    <property type="project" value="TreeGrafter"/>
</dbReference>
<dbReference type="FunFam" id="3.30.830.10:FF:000005">
    <property type="entry name" value="nardilysin isoform X1"/>
    <property type="match status" value="1"/>
</dbReference>
<keyword evidence="6" id="KW-0482">Metalloprotease</keyword>
<evidence type="ECO:0000256" key="12">
    <source>
        <dbReference type="RuleBase" id="RU004447"/>
    </source>
</evidence>
<dbReference type="InterPro" id="IPR001431">
    <property type="entry name" value="Pept_M16_Zn_BS"/>
</dbReference>
<evidence type="ECO:0000256" key="11">
    <source>
        <dbReference type="ARBA" id="ARBA00080349"/>
    </source>
</evidence>
<comment type="catalytic activity">
    <reaction evidence="7">
        <text>Degradation of insulin, glucagon and other polypeptides. No action on proteins.</text>
        <dbReference type="EC" id="3.4.24.56"/>
    </reaction>
</comment>
<dbReference type="OMA" id="WIFDEMK"/>
<dbReference type="Proteomes" id="UP000076502">
    <property type="component" value="Unassembled WGS sequence"/>
</dbReference>
<dbReference type="PANTHER" id="PTHR43690">
    <property type="entry name" value="NARDILYSIN"/>
    <property type="match status" value="1"/>
</dbReference>
<dbReference type="PROSITE" id="PS00143">
    <property type="entry name" value="INSULINASE"/>
    <property type="match status" value="1"/>
</dbReference>
<gene>
    <name evidence="17" type="ORF">WN55_01785</name>
</gene>